<evidence type="ECO:0000256" key="7">
    <source>
        <dbReference type="RuleBase" id="RU003877"/>
    </source>
</evidence>
<dbReference type="RefSeq" id="WP_281263905.1">
    <property type="nucleotide sequence ID" value="NZ_LN774881.1"/>
</dbReference>
<dbReference type="PANTHER" id="PTHR11545">
    <property type="entry name" value="RIBOSOMAL PROTEIN L13"/>
    <property type="match status" value="1"/>
</dbReference>
<keyword evidence="4 6" id="KW-0687">Ribonucleoprotein</keyword>
<name>A0A0H5BWE5_9ENTR</name>
<evidence type="ECO:0000256" key="4">
    <source>
        <dbReference type="ARBA" id="ARBA00023274"/>
    </source>
</evidence>
<dbReference type="GO" id="GO:0006412">
    <property type="term" value="P:translation"/>
    <property type="evidence" value="ECO:0007669"/>
    <property type="project" value="UniProtKB-UniRule"/>
</dbReference>
<dbReference type="PATRIC" id="fig|1594731.3.peg.26"/>
<dbReference type="CDD" id="cd00392">
    <property type="entry name" value="Ribosomal_L13"/>
    <property type="match status" value="1"/>
</dbReference>
<comment type="function">
    <text evidence="6 8">This protein is one of the early assembly proteins of the 50S ribosomal subunit, although it is not seen to bind rRNA by itself. It is important during the early stages of 50S assembly.</text>
</comment>
<dbReference type="Pfam" id="PF00572">
    <property type="entry name" value="Ribosomal_L13"/>
    <property type="match status" value="1"/>
</dbReference>
<gene>
    <name evidence="6 8 9" type="primary">rplM</name>
    <name evidence="9" type="ORF">WEOB_028</name>
</gene>
<evidence type="ECO:0000256" key="8">
    <source>
        <dbReference type="RuleBase" id="RU003878"/>
    </source>
</evidence>
<dbReference type="GO" id="GO:0003735">
    <property type="term" value="F:structural constituent of ribosome"/>
    <property type="evidence" value="ECO:0007669"/>
    <property type="project" value="InterPro"/>
</dbReference>
<dbReference type="Gene3D" id="3.90.1180.10">
    <property type="entry name" value="Ribosomal protein L13"/>
    <property type="match status" value="1"/>
</dbReference>
<dbReference type="SUPFAM" id="SSF52161">
    <property type="entry name" value="Ribosomal protein L13"/>
    <property type="match status" value="1"/>
</dbReference>
<protein>
    <recommendedName>
        <fullName evidence="5 6">Large ribosomal subunit protein uL13</fullName>
    </recommendedName>
</protein>
<dbReference type="GO" id="GO:0003729">
    <property type="term" value="F:mRNA binding"/>
    <property type="evidence" value="ECO:0007669"/>
    <property type="project" value="UniProtKB-ARBA"/>
</dbReference>
<comment type="subunit">
    <text evidence="2 6">Part of the 50S ribosomal subunit.</text>
</comment>
<dbReference type="FunFam" id="3.90.1180.10:FF:000001">
    <property type="entry name" value="50S ribosomal protein L13"/>
    <property type="match status" value="1"/>
</dbReference>
<evidence type="ECO:0000256" key="6">
    <source>
        <dbReference type="HAMAP-Rule" id="MF_01366"/>
    </source>
</evidence>
<dbReference type="PIRSF" id="PIRSF002181">
    <property type="entry name" value="Ribosomal_L13"/>
    <property type="match status" value="1"/>
</dbReference>
<keyword evidence="3 6" id="KW-0689">Ribosomal protein</keyword>
<evidence type="ECO:0000256" key="2">
    <source>
        <dbReference type="ARBA" id="ARBA00011838"/>
    </source>
</evidence>
<dbReference type="InterPro" id="IPR005822">
    <property type="entry name" value="Ribosomal_uL13"/>
</dbReference>
<evidence type="ECO:0000256" key="5">
    <source>
        <dbReference type="ARBA" id="ARBA00035201"/>
    </source>
</evidence>
<dbReference type="Proteomes" id="UP000242753">
    <property type="component" value="Chromosome I"/>
</dbReference>
<dbReference type="InterPro" id="IPR023563">
    <property type="entry name" value="Ribosomal_uL13_CS"/>
</dbReference>
<dbReference type="STRING" id="1594731.WEOB_028"/>
<keyword evidence="10" id="KW-1185">Reference proteome</keyword>
<evidence type="ECO:0000313" key="10">
    <source>
        <dbReference type="Proteomes" id="UP000242753"/>
    </source>
</evidence>
<dbReference type="GO" id="GO:0022625">
    <property type="term" value="C:cytosolic large ribosomal subunit"/>
    <property type="evidence" value="ECO:0007669"/>
    <property type="project" value="TreeGrafter"/>
</dbReference>
<comment type="similarity">
    <text evidence="1 6 7">Belongs to the universal ribosomal protein uL13 family.</text>
</comment>
<evidence type="ECO:0000256" key="1">
    <source>
        <dbReference type="ARBA" id="ARBA00006227"/>
    </source>
</evidence>
<dbReference type="InterPro" id="IPR005823">
    <property type="entry name" value="Ribosomal_uL13_bac-type"/>
</dbReference>
<proteinExistence type="inferred from homology"/>
<sequence>MKTFSIKSNNIKRNWYYVDATGKTLGRLSSKLAHYLRGKHKVEYTPHIDTGDYLIVLNAKKIYISGKKRKNKIYFYHTGYVGGIKKRTFQEMITKNPKKIIEIAVKGMLPRGVLGRIMFKKLKIYENNKHAHKAQKPKLINFT</sequence>
<organism evidence="9 10">
    <name type="scientific">Candidatus Westeberhardia cardiocondylae</name>
    <dbReference type="NCBI Taxonomy" id="1594731"/>
    <lineage>
        <taxon>Bacteria</taxon>
        <taxon>Pseudomonadati</taxon>
        <taxon>Pseudomonadota</taxon>
        <taxon>Gammaproteobacteria</taxon>
        <taxon>Enterobacterales</taxon>
        <taxon>Enterobacteriaceae</taxon>
        <taxon>ant endosymbionts</taxon>
        <taxon>Candidatus Westeberhardia</taxon>
    </lineage>
</organism>
<dbReference type="AlphaFoldDB" id="A0A0H5BWE5"/>
<dbReference type="PROSITE" id="PS00783">
    <property type="entry name" value="RIBOSOMAL_L13"/>
    <property type="match status" value="1"/>
</dbReference>
<evidence type="ECO:0000256" key="3">
    <source>
        <dbReference type="ARBA" id="ARBA00022980"/>
    </source>
</evidence>
<dbReference type="NCBIfam" id="TIGR01066">
    <property type="entry name" value="rplM_bact"/>
    <property type="match status" value="1"/>
</dbReference>
<dbReference type="InterPro" id="IPR036899">
    <property type="entry name" value="Ribosomal_uL13_sf"/>
</dbReference>
<dbReference type="EMBL" id="LN774881">
    <property type="protein sequence ID" value="CEN31997.1"/>
    <property type="molecule type" value="Genomic_DNA"/>
</dbReference>
<dbReference type="PANTHER" id="PTHR11545:SF2">
    <property type="entry name" value="LARGE RIBOSOMAL SUBUNIT PROTEIN UL13M"/>
    <property type="match status" value="1"/>
</dbReference>
<dbReference type="KEGG" id="wca:WEOB_028"/>
<accession>A0A0H5BWE5</accession>
<dbReference type="GO" id="GO:0017148">
    <property type="term" value="P:negative regulation of translation"/>
    <property type="evidence" value="ECO:0007669"/>
    <property type="project" value="TreeGrafter"/>
</dbReference>
<dbReference type="HAMAP" id="MF_01366">
    <property type="entry name" value="Ribosomal_uL13"/>
    <property type="match status" value="1"/>
</dbReference>
<reference evidence="10" key="1">
    <citation type="submission" date="2015-01" db="EMBL/GenBank/DDBJ databases">
        <authorList>
            <person name="Manzano-Marin A."/>
            <person name="Manzano-Marin A."/>
        </authorList>
    </citation>
    <scope>NUCLEOTIDE SEQUENCE [LARGE SCALE GENOMIC DNA]</scope>
    <source>
        <strain evidence="10">obscurior</strain>
    </source>
</reference>
<evidence type="ECO:0000313" key="9">
    <source>
        <dbReference type="EMBL" id="CEN31997.1"/>
    </source>
</evidence>